<dbReference type="RefSeq" id="WP_187769500.1">
    <property type="nucleotide sequence ID" value="NZ_JACTVM010000002.1"/>
</dbReference>
<comment type="caution">
    <text evidence="1">The sequence shown here is derived from an EMBL/GenBank/DDBJ whole genome shotgun (WGS) entry which is preliminary data.</text>
</comment>
<gene>
    <name evidence="1" type="ORF">IBG24_10480</name>
</gene>
<protein>
    <submittedName>
        <fullName evidence="1">Uncharacterized protein</fullName>
    </submittedName>
</protein>
<dbReference type="Proteomes" id="UP000620591">
    <property type="component" value="Unassembled WGS sequence"/>
</dbReference>
<sequence length="155" mass="16403">MRPLTFPRHEGHLIAALVVCVSLSGCGESGSELEKRAQGRAAELRTHVDDLAARVGTNPEVKQDATPYCVPGQEDSGLNPTYTVHVATDDTSVGRLTSDVADQLEADGWTVKRDPVDTETQEVGVRFAKGEFNLGVLINQEAGRASVGGSGGCVR</sequence>
<dbReference type="AlphaFoldDB" id="A0A8I0EW83"/>
<reference evidence="1" key="1">
    <citation type="submission" date="2020-09" db="EMBL/GenBank/DDBJ databases">
        <title>Novel species in genus Aeromicrobium.</title>
        <authorList>
            <person name="Zhang G."/>
        </authorList>
    </citation>
    <scope>NUCLEOTIDE SEQUENCE</scope>
    <source>
        <strain evidence="1">Zg-636</strain>
    </source>
</reference>
<evidence type="ECO:0000313" key="2">
    <source>
        <dbReference type="Proteomes" id="UP000620591"/>
    </source>
</evidence>
<organism evidence="1 2">
    <name type="scientific">Aeromicrobium senzhongii</name>
    <dbReference type="NCBI Taxonomy" id="2663859"/>
    <lineage>
        <taxon>Bacteria</taxon>
        <taxon>Bacillati</taxon>
        <taxon>Actinomycetota</taxon>
        <taxon>Actinomycetes</taxon>
        <taxon>Propionibacteriales</taxon>
        <taxon>Nocardioidaceae</taxon>
        <taxon>Aeromicrobium</taxon>
    </lineage>
</organism>
<dbReference type="EMBL" id="JACTVM010000002">
    <property type="protein sequence ID" value="MBC9226743.1"/>
    <property type="molecule type" value="Genomic_DNA"/>
</dbReference>
<accession>A0A8I0EW83</accession>
<name>A0A8I0EW83_9ACTN</name>
<proteinExistence type="predicted"/>
<dbReference type="PROSITE" id="PS51257">
    <property type="entry name" value="PROKAR_LIPOPROTEIN"/>
    <property type="match status" value="1"/>
</dbReference>
<evidence type="ECO:0000313" key="1">
    <source>
        <dbReference type="EMBL" id="MBC9226743.1"/>
    </source>
</evidence>